<accession>A0A3Q3GKT9</accession>
<organism evidence="1 2">
    <name type="scientific">Labrus bergylta</name>
    <name type="common">ballan wrasse</name>
    <dbReference type="NCBI Taxonomy" id="56723"/>
    <lineage>
        <taxon>Eukaryota</taxon>
        <taxon>Metazoa</taxon>
        <taxon>Chordata</taxon>
        <taxon>Craniata</taxon>
        <taxon>Vertebrata</taxon>
        <taxon>Euteleostomi</taxon>
        <taxon>Actinopterygii</taxon>
        <taxon>Neopterygii</taxon>
        <taxon>Teleostei</taxon>
        <taxon>Neoteleostei</taxon>
        <taxon>Acanthomorphata</taxon>
        <taxon>Eupercaria</taxon>
        <taxon>Labriformes</taxon>
        <taxon>Labridae</taxon>
        <taxon>Labrus</taxon>
    </lineage>
</organism>
<dbReference type="Proteomes" id="UP000261660">
    <property type="component" value="Unplaced"/>
</dbReference>
<name>A0A3Q3GKT9_9LABR</name>
<dbReference type="GeneTree" id="ENSGT00940000177470"/>
<dbReference type="Ensembl" id="ENSLBET00000033496.1">
    <property type="protein sequence ID" value="ENSLBEP00000032054.1"/>
    <property type="gene ID" value="ENSLBEG00000024183.1"/>
</dbReference>
<sequence length="198" mass="21871">MVTHLDLEPLDGALVVVAADHLAVRHLLTEAVCGLVGVDGEVDGRGVPLLFALTLLLLQPLADGWLESRLSLFRWRRGRRAEVRSGAGESWTLERRSAGRRSASLGSCSDRDSVIWVTTWIFSSPSSWLVMSALCSRTCRRFLCAASCSPLYFSNTSSTSCSTSDKRQDADSFTHQLNFQSIHQNISEMIHQQRSSSI</sequence>
<keyword evidence="2" id="KW-1185">Reference proteome</keyword>
<reference evidence="1" key="2">
    <citation type="submission" date="2025-09" db="UniProtKB">
        <authorList>
            <consortium name="Ensembl"/>
        </authorList>
    </citation>
    <scope>IDENTIFICATION</scope>
</reference>
<evidence type="ECO:0000313" key="1">
    <source>
        <dbReference type="Ensembl" id="ENSLBEP00000032054.1"/>
    </source>
</evidence>
<dbReference type="AlphaFoldDB" id="A0A3Q3GKT9"/>
<protein>
    <submittedName>
        <fullName evidence="1">Uncharacterized protein</fullName>
    </submittedName>
</protein>
<dbReference type="InParanoid" id="A0A3Q3GKT9"/>
<proteinExistence type="predicted"/>
<reference evidence="1" key="1">
    <citation type="submission" date="2025-08" db="UniProtKB">
        <authorList>
            <consortium name="Ensembl"/>
        </authorList>
    </citation>
    <scope>IDENTIFICATION</scope>
</reference>
<evidence type="ECO:0000313" key="2">
    <source>
        <dbReference type="Proteomes" id="UP000261660"/>
    </source>
</evidence>